<sequence length="148" mass="16872">MSPVLVCWWTKDTGSGDLMGPQDDVVDPLLDILDTHQKETSAWDDSDFRECKLSALPKIEIRLRGVERILTLVLDPSDYAESDGSDCDIHLSSMELTHKPEMWVLGQPVLRKYVSVYDLPRKRVGFVMPPRQKLRKGSHRSPRQVTVV</sequence>
<dbReference type="InterPro" id="IPR033121">
    <property type="entry name" value="PEPTIDASE_A1"/>
</dbReference>
<gene>
    <name evidence="2" type="ORF">C1SCF055_LOCUS7407</name>
</gene>
<dbReference type="PROSITE" id="PS51767">
    <property type="entry name" value="PEPTIDASE_A1"/>
    <property type="match status" value="1"/>
</dbReference>
<dbReference type="Gene3D" id="2.40.70.10">
    <property type="entry name" value="Acid Proteases"/>
    <property type="match status" value="1"/>
</dbReference>
<comment type="caution">
    <text evidence="2">The sequence shown here is derived from an EMBL/GenBank/DDBJ whole genome shotgun (WGS) entry which is preliminary data.</text>
</comment>
<proteinExistence type="predicted"/>
<dbReference type="Pfam" id="PF00026">
    <property type="entry name" value="Asp"/>
    <property type="match status" value="1"/>
</dbReference>
<evidence type="ECO:0000313" key="2">
    <source>
        <dbReference type="EMBL" id="CAI3979457.1"/>
    </source>
</evidence>
<protein>
    <submittedName>
        <fullName evidence="3">Chymosin</fullName>
    </submittedName>
</protein>
<accession>A0A9P1BTP8</accession>
<evidence type="ECO:0000259" key="1">
    <source>
        <dbReference type="PROSITE" id="PS51767"/>
    </source>
</evidence>
<dbReference type="Proteomes" id="UP001152797">
    <property type="component" value="Unassembled WGS sequence"/>
</dbReference>
<reference evidence="2" key="1">
    <citation type="submission" date="2022-10" db="EMBL/GenBank/DDBJ databases">
        <authorList>
            <person name="Chen Y."/>
            <person name="Dougan E. K."/>
            <person name="Chan C."/>
            <person name="Rhodes N."/>
            <person name="Thang M."/>
        </authorList>
    </citation>
    <scope>NUCLEOTIDE SEQUENCE</scope>
</reference>
<feature type="domain" description="Peptidase A1" evidence="1">
    <location>
        <begin position="1"/>
        <end position="127"/>
    </location>
</feature>
<dbReference type="EMBL" id="CAMXCT030000488">
    <property type="protein sequence ID" value="CAL4766769.1"/>
    <property type="molecule type" value="Genomic_DNA"/>
</dbReference>
<keyword evidence="4" id="KW-1185">Reference proteome</keyword>
<dbReference type="AlphaFoldDB" id="A0A9P1BTP8"/>
<dbReference type="EMBL" id="CAMXCT020000488">
    <property type="protein sequence ID" value="CAL1132832.1"/>
    <property type="molecule type" value="Genomic_DNA"/>
</dbReference>
<evidence type="ECO:0000313" key="4">
    <source>
        <dbReference type="Proteomes" id="UP001152797"/>
    </source>
</evidence>
<organism evidence="2">
    <name type="scientific">Cladocopium goreaui</name>
    <dbReference type="NCBI Taxonomy" id="2562237"/>
    <lineage>
        <taxon>Eukaryota</taxon>
        <taxon>Sar</taxon>
        <taxon>Alveolata</taxon>
        <taxon>Dinophyceae</taxon>
        <taxon>Suessiales</taxon>
        <taxon>Symbiodiniaceae</taxon>
        <taxon>Cladocopium</taxon>
    </lineage>
</organism>
<evidence type="ECO:0000313" key="3">
    <source>
        <dbReference type="EMBL" id="CAL4766769.1"/>
    </source>
</evidence>
<reference evidence="3 4" key="2">
    <citation type="submission" date="2024-05" db="EMBL/GenBank/DDBJ databases">
        <authorList>
            <person name="Chen Y."/>
            <person name="Shah S."/>
            <person name="Dougan E. K."/>
            <person name="Thang M."/>
            <person name="Chan C."/>
        </authorList>
    </citation>
    <scope>NUCLEOTIDE SEQUENCE [LARGE SCALE GENOMIC DNA]</scope>
</reference>
<dbReference type="EMBL" id="CAMXCT010000488">
    <property type="protein sequence ID" value="CAI3979457.1"/>
    <property type="molecule type" value="Genomic_DNA"/>
</dbReference>
<dbReference type="InterPro" id="IPR021109">
    <property type="entry name" value="Peptidase_aspartic_dom_sf"/>
</dbReference>
<dbReference type="OrthoDB" id="408555at2759"/>
<name>A0A9P1BTP8_9DINO</name>
<dbReference type="SUPFAM" id="SSF50630">
    <property type="entry name" value="Acid proteases"/>
    <property type="match status" value="1"/>
</dbReference>